<organism evidence="2 3">
    <name type="scientific">Spirosoma arboris</name>
    <dbReference type="NCBI Taxonomy" id="2682092"/>
    <lineage>
        <taxon>Bacteria</taxon>
        <taxon>Pseudomonadati</taxon>
        <taxon>Bacteroidota</taxon>
        <taxon>Cytophagia</taxon>
        <taxon>Cytophagales</taxon>
        <taxon>Cytophagaceae</taxon>
        <taxon>Spirosoma</taxon>
    </lineage>
</organism>
<keyword evidence="1" id="KW-0472">Membrane</keyword>
<feature type="transmembrane region" description="Helical" evidence="1">
    <location>
        <begin position="155"/>
        <end position="174"/>
    </location>
</feature>
<gene>
    <name evidence="2" type="ORF">GO755_20400</name>
</gene>
<evidence type="ECO:0000256" key="1">
    <source>
        <dbReference type="SAM" id="Phobius"/>
    </source>
</evidence>
<feature type="transmembrane region" description="Helical" evidence="1">
    <location>
        <begin position="48"/>
        <end position="68"/>
    </location>
</feature>
<keyword evidence="3" id="KW-1185">Reference proteome</keyword>
<sequence>MKKNLYYRTVYKRTNLVKETILAYVQAFSSYPRLLLEVFIRRNFGERYFSFSGAITILAILIILPFYWEFGWAVFDERFFRYINHHINWGNFLGHYFTWYLFLAGFLYMSLKREAEVSRLPSVYDFKRFSLSTGLIHPRFYDLKLNGKYPSERTISIWLEPGLFFGIGFLLWVLDQELGSLLIICSIIYSLSYSASYHQGDNFVMDKIDEMICNEELVKAFVHDRNSDETRGFSFQGRRPADPETRRKVAETFVEDDLFLAL</sequence>
<feature type="transmembrane region" description="Helical" evidence="1">
    <location>
        <begin position="88"/>
        <end position="109"/>
    </location>
</feature>
<reference evidence="2 3" key="1">
    <citation type="submission" date="2019-12" db="EMBL/GenBank/DDBJ databases">
        <title>Spirosoma sp. HMF4905 genome sequencing and assembly.</title>
        <authorList>
            <person name="Kang H."/>
            <person name="Cha I."/>
            <person name="Kim H."/>
            <person name="Joh K."/>
        </authorList>
    </citation>
    <scope>NUCLEOTIDE SEQUENCE [LARGE SCALE GENOMIC DNA]</scope>
    <source>
        <strain evidence="2 3">HMF4905</strain>
    </source>
</reference>
<keyword evidence="1" id="KW-1133">Transmembrane helix</keyword>
<comment type="caution">
    <text evidence="2">The sequence shown here is derived from an EMBL/GenBank/DDBJ whole genome shotgun (WGS) entry which is preliminary data.</text>
</comment>
<dbReference type="Proteomes" id="UP000436006">
    <property type="component" value="Unassembled WGS sequence"/>
</dbReference>
<evidence type="ECO:0000313" key="3">
    <source>
        <dbReference type="Proteomes" id="UP000436006"/>
    </source>
</evidence>
<protein>
    <submittedName>
        <fullName evidence="2">Uncharacterized protein</fullName>
    </submittedName>
</protein>
<feature type="transmembrane region" description="Helical" evidence="1">
    <location>
        <begin position="180"/>
        <end position="197"/>
    </location>
</feature>
<proteinExistence type="predicted"/>
<accession>A0A7K1SF21</accession>
<dbReference type="AlphaFoldDB" id="A0A7K1SF21"/>
<evidence type="ECO:0000313" key="2">
    <source>
        <dbReference type="EMBL" id="MVM32419.1"/>
    </source>
</evidence>
<dbReference type="EMBL" id="WPIN01000007">
    <property type="protein sequence ID" value="MVM32419.1"/>
    <property type="molecule type" value="Genomic_DNA"/>
</dbReference>
<keyword evidence="1" id="KW-0812">Transmembrane</keyword>
<name>A0A7K1SF21_9BACT</name>
<dbReference type="RefSeq" id="WP_157587133.1">
    <property type="nucleotide sequence ID" value="NZ_WPIN01000007.1"/>
</dbReference>